<evidence type="ECO:0000256" key="3">
    <source>
        <dbReference type="ARBA" id="ARBA00022989"/>
    </source>
</evidence>
<dbReference type="Proteomes" id="UP000293195">
    <property type="component" value="Unassembled WGS sequence"/>
</dbReference>
<dbReference type="Pfam" id="PF26616">
    <property type="entry name" value="CorA-like"/>
    <property type="match status" value="1"/>
</dbReference>
<feature type="transmembrane region" description="Helical" evidence="5">
    <location>
        <begin position="456"/>
        <end position="477"/>
    </location>
</feature>
<protein>
    <recommendedName>
        <fullName evidence="6">CorA-like transporter domain-containing protein</fullName>
    </recommendedName>
</protein>
<dbReference type="SUPFAM" id="SSF144083">
    <property type="entry name" value="Magnesium transport protein CorA, transmembrane region"/>
    <property type="match status" value="1"/>
</dbReference>
<evidence type="ECO:0000313" key="7">
    <source>
        <dbReference type="EMBL" id="RYN86506.1"/>
    </source>
</evidence>
<keyword evidence="8" id="KW-1185">Reference proteome</keyword>
<evidence type="ECO:0000259" key="6">
    <source>
        <dbReference type="Pfam" id="PF26616"/>
    </source>
</evidence>
<evidence type="ECO:0000313" key="8">
    <source>
        <dbReference type="Proteomes" id="UP000293195"/>
    </source>
</evidence>
<accession>A0ABY0FQ74</accession>
<feature type="domain" description="CorA-like transporter" evidence="6">
    <location>
        <begin position="8"/>
        <end position="265"/>
    </location>
</feature>
<dbReference type="PANTHER" id="PTHR46494:SF1">
    <property type="entry name" value="CORA FAMILY METAL ION TRANSPORTER (EUROFUNG)"/>
    <property type="match status" value="1"/>
</dbReference>
<keyword evidence="2 5" id="KW-0812">Transmembrane</keyword>
<sequence length="493" mass="56976">MCPLRFDSNDDWKRYPQNLRLAPLESNASRNDTRISRLSKDLFVANNESAFEFIAIGVANNDDGHDILTQQIQSTESLKATMELEPVTSVVFIDQSYTWSRLCISEEHFRRLFTQMAVHPNFIDVVRLFCEKTGPVEEGFSSLFMNTSEDDLSGNHLAPGRDCSYYIGYNIKYVAKHGRRYPTDPFSIREIGVYQHFSSSDQRCQWVFLQAPDHLKDRLRSNLQCFDDNPPMRQVLQHSMLLLEVSEDWREYLVYLEEEFSKIVDRGFFTNVKELHTEGDVQADFSDLRKLHILTDKLLRLAHILKLNIRLGCQLRSGVLDIKMISSPALQISFNEMQGRLDKYVYEQETSLARIETLIARSAGIGQLVQGIQDFRSNEASKHINHEMQRLTEQGIKENALMKRLTEQSTNDTRSMMTIALISAIFLPATFLATLFGSNFFAYSERQNALTVASNFWVYVIITFAFSGSTVILWFVWRRHRVRRSIPDDIEAP</sequence>
<proteinExistence type="predicted"/>
<dbReference type="EMBL" id="PDXF01000140">
    <property type="protein sequence ID" value="RYN86506.1"/>
    <property type="molecule type" value="Genomic_DNA"/>
</dbReference>
<evidence type="ECO:0000256" key="1">
    <source>
        <dbReference type="ARBA" id="ARBA00004651"/>
    </source>
</evidence>
<organism evidence="7 8">
    <name type="scientific">Alternaria tenuissima</name>
    <dbReference type="NCBI Taxonomy" id="119927"/>
    <lineage>
        <taxon>Eukaryota</taxon>
        <taxon>Fungi</taxon>
        <taxon>Dikarya</taxon>
        <taxon>Ascomycota</taxon>
        <taxon>Pezizomycotina</taxon>
        <taxon>Dothideomycetes</taxon>
        <taxon>Pleosporomycetidae</taxon>
        <taxon>Pleosporales</taxon>
        <taxon>Pleosporineae</taxon>
        <taxon>Pleosporaceae</taxon>
        <taxon>Alternaria</taxon>
        <taxon>Alternaria sect. Alternaria</taxon>
        <taxon>Alternaria alternata complex</taxon>
    </lineage>
</organism>
<evidence type="ECO:0000256" key="4">
    <source>
        <dbReference type="ARBA" id="ARBA00023136"/>
    </source>
</evidence>
<evidence type="ECO:0000256" key="5">
    <source>
        <dbReference type="SAM" id="Phobius"/>
    </source>
</evidence>
<reference evidence="8" key="1">
    <citation type="journal article" date="2019" name="bioRxiv">
        <title>Genomics, evolutionary history and diagnostics of the Alternaria alternata species group including apple and Asian pear pathotypes.</title>
        <authorList>
            <person name="Armitage A.D."/>
            <person name="Cockerton H.M."/>
            <person name="Sreenivasaprasad S."/>
            <person name="Woodhall J.W."/>
            <person name="Lane C.R."/>
            <person name="Harrison R.J."/>
            <person name="Clarkson J.P."/>
        </authorList>
    </citation>
    <scope>NUCLEOTIDE SEQUENCE [LARGE SCALE GENOMIC DNA]</scope>
    <source>
        <strain evidence="8">FERA 635</strain>
    </source>
</reference>
<evidence type="ECO:0000256" key="2">
    <source>
        <dbReference type="ARBA" id="ARBA00022692"/>
    </source>
</evidence>
<dbReference type="InterPro" id="IPR045863">
    <property type="entry name" value="CorA_TM1_TM2"/>
</dbReference>
<name>A0ABY0FQ74_9PLEO</name>
<dbReference type="PANTHER" id="PTHR46494">
    <property type="entry name" value="CORA FAMILY METAL ION TRANSPORTER (EUROFUNG)"/>
    <property type="match status" value="1"/>
</dbReference>
<comment type="subcellular location">
    <subcellularLocation>
        <location evidence="1">Cell membrane</location>
        <topology evidence="1">Multi-pass membrane protein</topology>
    </subcellularLocation>
</comment>
<keyword evidence="3 5" id="KW-1133">Transmembrane helix</keyword>
<dbReference type="InterPro" id="IPR058257">
    <property type="entry name" value="CorA-like_dom"/>
</dbReference>
<feature type="transmembrane region" description="Helical" evidence="5">
    <location>
        <begin position="416"/>
        <end position="436"/>
    </location>
</feature>
<gene>
    <name evidence="7" type="ORF">AA0119_g12825</name>
</gene>
<keyword evidence="4 5" id="KW-0472">Membrane</keyword>
<dbReference type="Gene3D" id="1.20.58.340">
    <property type="entry name" value="Magnesium transport protein CorA, transmembrane region"/>
    <property type="match status" value="1"/>
</dbReference>
<comment type="caution">
    <text evidence="7">The sequence shown here is derived from an EMBL/GenBank/DDBJ whole genome shotgun (WGS) entry which is preliminary data.</text>
</comment>